<proteinExistence type="predicted"/>
<evidence type="ECO:0000313" key="1">
    <source>
        <dbReference type="EnsemblPlants" id="Kaladp0060s0300.1.v1.1"/>
    </source>
</evidence>
<keyword evidence="2" id="KW-1185">Reference proteome</keyword>
<name>A0A7N0UC78_KALFE</name>
<reference evidence="1" key="1">
    <citation type="submission" date="2021-01" db="UniProtKB">
        <authorList>
            <consortium name="EnsemblPlants"/>
        </authorList>
    </citation>
    <scope>IDENTIFICATION</scope>
</reference>
<dbReference type="Proteomes" id="UP000594263">
    <property type="component" value="Unplaced"/>
</dbReference>
<dbReference type="Gramene" id="Kaladp0060s0300.1.v1.1">
    <property type="protein sequence ID" value="Kaladp0060s0300.1.v1.1"/>
    <property type="gene ID" value="Kaladp0060s0300.v1.1"/>
</dbReference>
<sequence length="126" mass="14101">MAHHYNNLDRSLDDMIRSRASYNSGSFGNQQPFSSSASGPDRTRFLDRVRYRAAPYSASQVGTSVWPGPAGAEARLYISNLDSGVTNGDLEVHKQTCFMYIFGCIEIRFTGVGLMRYWFGCLLDVK</sequence>
<organism evidence="1 2">
    <name type="scientific">Kalanchoe fedtschenkoi</name>
    <name type="common">Lavender scallops</name>
    <name type="synonym">South American air plant</name>
    <dbReference type="NCBI Taxonomy" id="63787"/>
    <lineage>
        <taxon>Eukaryota</taxon>
        <taxon>Viridiplantae</taxon>
        <taxon>Streptophyta</taxon>
        <taxon>Embryophyta</taxon>
        <taxon>Tracheophyta</taxon>
        <taxon>Spermatophyta</taxon>
        <taxon>Magnoliopsida</taxon>
        <taxon>eudicotyledons</taxon>
        <taxon>Gunneridae</taxon>
        <taxon>Pentapetalae</taxon>
        <taxon>Saxifragales</taxon>
        <taxon>Crassulaceae</taxon>
        <taxon>Kalanchoe</taxon>
    </lineage>
</organism>
<accession>A0A7N0UC78</accession>
<protein>
    <submittedName>
        <fullName evidence="1">Uncharacterized protein</fullName>
    </submittedName>
</protein>
<dbReference type="AlphaFoldDB" id="A0A7N0UC78"/>
<evidence type="ECO:0000313" key="2">
    <source>
        <dbReference type="Proteomes" id="UP000594263"/>
    </source>
</evidence>
<dbReference type="EnsemblPlants" id="Kaladp0060s0300.1.v1.1">
    <property type="protein sequence ID" value="Kaladp0060s0300.1.v1.1"/>
    <property type="gene ID" value="Kaladp0060s0300.v1.1"/>
</dbReference>